<evidence type="ECO:0008006" key="6">
    <source>
        <dbReference type="Google" id="ProtNLM"/>
    </source>
</evidence>
<dbReference type="GO" id="GO:0016491">
    <property type="term" value="F:oxidoreductase activity"/>
    <property type="evidence" value="ECO:0007669"/>
    <property type="project" value="UniProtKB-KW"/>
</dbReference>
<protein>
    <recommendedName>
        <fullName evidence="6">NAD(P)-binding protein</fullName>
    </recommendedName>
</protein>
<dbReference type="EMBL" id="JARKIB010000263">
    <property type="protein sequence ID" value="KAJ7718642.1"/>
    <property type="molecule type" value="Genomic_DNA"/>
</dbReference>
<organism evidence="4 5">
    <name type="scientific">Mycena metata</name>
    <dbReference type="NCBI Taxonomy" id="1033252"/>
    <lineage>
        <taxon>Eukaryota</taxon>
        <taxon>Fungi</taxon>
        <taxon>Dikarya</taxon>
        <taxon>Basidiomycota</taxon>
        <taxon>Agaricomycotina</taxon>
        <taxon>Agaricomycetes</taxon>
        <taxon>Agaricomycetidae</taxon>
        <taxon>Agaricales</taxon>
        <taxon>Marasmiineae</taxon>
        <taxon>Mycenaceae</taxon>
        <taxon>Mycena</taxon>
    </lineage>
</organism>
<evidence type="ECO:0000256" key="3">
    <source>
        <dbReference type="ARBA" id="ARBA00023002"/>
    </source>
</evidence>
<dbReference type="AlphaFoldDB" id="A0AAD7HEC8"/>
<comment type="similarity">
    <text evidence="1">Belongs to the short-chain dehydrogenases/reductases (SDR) family.</text>
</comment>
<gene>
    <name evidence="4" type="ORF">B0H16DRAFT_1797198</name>
</gene>
<evidence type="ECO:0000313" key="5">
    <source>
        <dbReference type="Proteomes" id="UP001215598"/>
    </source>
</evidence>
<dbReference type="Gene3D" id="3.40.50.720">
    <property type="entry name" value="NAD(P)-binding Rossmann-like Domain"/>
    <property type="match status" value="1"/>
</dbReference>
<sequence>MVSAASWYGRAASHQCNRRIPPRDAAVSPRQNRWTRRSHRTLRRVPPRRAASPPHHRRVQTYLVAIYLNIGAPIRADSFTVLCPYIARTSTVIAVRSLILQLANGAVQILKRRVTAASPPRQPDAAKYFGPCLTMAALWCGSHNSSCRCAIQLFFYQFPPIDQLTAQNYDCQFGTNVLGHFYFTKLLLPTLIKTAPPGKPARVINTASSAADFFGPAIHFNTLKDGPTRKKWSPEKLYFQSKFGNVAFSNELNRRYADQGIMSVALNPGNLKSNLQRHMSGVNLFLTNLILYPTPKGALTQLWAGTTEVGATLGGKHLYPWARIGKNPSKDPVAEKELWTWLEEQVADI</sequence>
<comment type="caution">
    <text evidence="4">The sequence shown here is derived from an EMBL/GenBank/DDBJ whole genome shotgun (WGS) entry which is preliminary data.</text>
</comment>
<keyword evidence="3" id="KW-0560">Oxidoreductase</keyword>
<dbReference type="PANTHER" id="PTHR24320:SF236">
    <property type="entry name" value="SHORT-CHAIN DEHYDROGENASE-RELATED"/>
    <property type="match status" value="1"/>
</dbReference>
<reference evidence="4" key="1">
    <citation type="submission" date="2023-03" db="EMBL/GenBank/DDBJ databases">
        <title>Massive genome expansion in bonnet fungi (Mycena s.s.) driven by repeated elements and novel gene families across ecological guilds.</title>
        <authorList>
            <consortium name="Lawrence Berkeley National Laboratory"/>
            <person name="Harder C.B."/>
            <person name="Miyauchi S."/>
            <person name="Viragh M."/>
            <person name="Kuo A."/>
            <person name="Thoen E."/>
            <person name="Andreopoulos B."/>
            <person name="Lu D."/>
            <person name="Skrede I."/>
            <person name="Drula E."/>
            <person name="Henrissat B."/>
            <person name="Morin E."/>
            <person name="Kohler A."/>
            <person name="Barry K."/>
            <person name="LaButti K."/>
            <person name="Morin E."/>
            <person name="Salamov A."/>
            <person name="Lipzen A."/>
            <person name="Mereny Z."/>
            <person name="Hegedus B."/>
            <person name="Baldrian P."/>
            <person name="Stursova M."/>
            <person name="Weitz H."/>
            <person name="Taylor A."/>
            <person name="Grigoriev I.V."/>
            <person name="Nagy L.G."/>
            <person name="Martin F."/>
            <person name="Kauserud H."/>
        </authorList>
    </citation>
    <scope>NUCLEOTIDE SEQUENCE</scope>
    <source>
        <strain evidence="4">CBHHK182m</strain>
    </source>
</reference>
<dbReference type="Proteomes" id="UP001215598">
    <property type="component" value="Unassembled WGS sequence"/>
</dbReference>
<dbReference type="PANTHER" id="PTHR24320">
    <property type="entry name" value="RETINOL DEHYDROGENASE"/>
    <property type="match status" value="1"/>
</dbReference>
<evidence type="ECO:0000256" key="2">
    <source>
        <dbReference type="ARBA" id="ARBA00022857"/>
    </source>
</evidence>
<keyword evidence="5" id="KW-1185">Reference proteome</keyword>
<proteinExistence type="inferred from homology"/>
<name>A0AAD7HEC8_9AGAR</name>
<dbReference type="InterPro" id="IPR036291">
    <property type="entry name" value="NAD(P)-bd_dom_sf"/>
</dbReference>
<dbReference type="SUPFAM" id="SSF51735">
    <property type="entry name" value="NAD(P)-binding Rossmann-fold domains"/>
    <property type="match status" value="1"/>
</dbReference>
<keyword evidence="2" id="KW-0521">NADP</keyword>
<accession>A0AAD7HEC8</accession>
<evidence type="ECO:0000313" key="4">
    <source>
        <dbReference type="EMBL" id="KAJ7718642.1"/>
    </source>
</evidence>
<evidence type="ECO:0000256" key="1">
    <source>
        <dbReference type="ARBA" id="ARBA00006484"/>
    </source>
</evidence>